<keyword evidence="2" id="KW-1133">Transmembrane helix</keyword>
<sequence length="492" mass="55197">MPFFQGAYNFAINNANMYDVQGNLNQTTTNIEGGNHLNVTQGPQAVPYHLVDPYTLSIQQNIVSRLERLQNVEDIKDPVITNGWPFYEPADSSQLPPPSSAPTPSSGKSESETGKPVVEGPEAKDASSWYVWTLVTDVLPRQIYLHLLLRLPSLYFTRFNQILSDANLSLMEMKDMALRALAADSTAIRFLRTVRSGRNPEYRQVLPPAYQQMKERWELFIDGLLEEWRTLNLVSALLVPGILTMFQIAGAAPDDPVTRYLVFWSLLSALVSLLYGCMFVVQFSRMRNAHKMVEWAVAVQNQGILWNVPVMLAMPLIWLTWSIVVFIISIMWFMWRATAPLPDGIVFSASPKTAIGFRIFLCVTLGISIVYGILIFITFQKFGKGMDDKWKDHVEELVEQVWEQHTAPGGQSQPQGPQNIAQPSPIPSSASTQTPFHASMSQMPYAGGSHQHLGLPSQGYPQVQSGGSRRSRHSRTPSPNSAVWQNQYSPER</sequence>
<feature type="region of interest" description="Disordered" evidence="1">
    <location>
        <begin position="87"/>
        <end position="121"/>
    </location>
</feature>
<keyword evidence="4" id="KW-1185">Reference proteome</keyword>
<organism evidence="3 4">
    <name type="scientific">Macrolepiota fuliginosa MF-IS2</name>
    <dbReference type="NCBI Taxonomy" id="1400762"/>
    <lineage>
        <taxon>Eukaryota</taxon>
        <taxon>Fungi</taxon>
        <taxon>Dikarya</taxon>
        <taxon>Basidiomycota</taxon>
        <taxon>Agaricomycotina</taxon>
        <taxon>Agaricomycetes</taxon>
        <taxon>Agaricomycetidae</taxon>
        <taxon>Agaricales</taxon>
        <taxon>Agaricineae</taxon>
        <taxon>Agaricaceae</taxon>
        <taxon>Macrolepiota</taxon>
    </lineage>
</organism>
<feature type="region of interest" description="Disordered" evidence="1">
    <location>
        <begin position="404"/>
        <end position="492"/>
    </location>
</feature>
<accession>A0A9P5XE49</accession>
<keyword evidence="2" id="KW-0472">Membrane</keyword>
<feature type="compositionally biased region" description="Polar residues" evidence="1">
    <location>
        <begin position="476"/>
        <end position="492"/>
    </location>
</feature>
<evidence type="ECO:0000313" key="3">
    <source>
        <dbReference type="EMBL" id="KAF9449703.1"/>
    </source>
</evidence>
<feature type="transmembrane region" description="Helical" evidence="2">
    <location>
        <begin position="261"/>
        <end position="283"/>
    </location>
</feature>
<feature type="transmembrane region" description="Helical" evidence="2">
    <location>
        <begin position="355"/>
        <end position="379"/>
    </location>
</feature>
<evidence type="ECO:0000313" key="4">
    <source>
        <dbReference type="Proteomes" id="UP000807342"/>
    </source>
</evidence>
<proteinExistence type="predicted"/>
<evidence type="ECO:0000256" key="2">
    <source>
        <dbReference type="SAM" id="Phobius"/>
    </source>
</evidence>
<dbReference type="AlphaFoldDB" id="A0A9P5XE49"/>
<dbReference type="OrthoDB" id="3062801at2759"/>
<feature type="transmembrane region" description="Helical" evidence="2">
    <location>
        <begin position="230"/>
        <end position="249"/>
    </location>
</feature>
<dbReference type="EMBL" id="MU151122">
    <property type="protein sequence ID" value="KAF9449703.1"/>
    <property type="molecule type" value="Genomic_DNA"/>
</dbReference>
<feature type="compositionally biased region" description="Low complexity" evidence="1">
    <location>
        <begin position="408"/>
        <end position="435"/>
    </location>
</feature>
<evidence type="ECO:0000256" key="1">
    <source>
        <dbReference type="SAM" id="MobiDB-lite"/>
    </source>
</evidence>
<feature type="transmembrane region" description="Helical" evidence="2">
    <location>
        <begin position="304"/>
        <end position="335"/>
    </location>
</feature>
<name>A0A9P5XE49_9AGAR</name>
<reference evidence="3" key="1">
    <citation type="submission" date="2020-11" db="EMBL/GenBank/DDBJ databases">
        <authorList>
            <consortium name="DOE Joint Genome Institute"/>
            <person name="Ahrendt S."/>
            <person name="Riley R."/>
            <person name="Andreopoulos W."/>
            <person name="Labutti K."/>
            <person name="Pangilinan J."/>
            <person name="Ruiz-Duenas F.J."/>
            <person name="Barrasa J.M."/>
            <person name="Sanchez-Garcia M."/>
            <person name="Camarero S."/>
            <person name="Miyauchi S."/>
            <person name="Serrano A."/>
            <person name="Linde D."/>
            <person name="Babiker R."/>
            <person name="Drula E."/>
            <person name="Ayuso-Fernandez I."/>
            <person name="Pacheco R."/>
            <person name="Padilla G."/>
            <person name="Ferreira P."/>
            <person name="Barriuso J."/>
            <person name="Kellner H."/>
            <person name="Castanera R."/>
            <person name="Alfaro M."/>
            <person name="Ramirez L."/>
            <person name="Pisabarro A.G."/>
            <person name="Kuo A."/>
            <person name="Tritt A."/>
            <person name="Lipzen A."/>
            <person name="He G."/>
            <person name="Yan M."/>
            <person name="Ng V."/>
            <person name="Cullen D."/>
            <person name="Martin F."/>
            <person name="Rosso M.-N."/>
            <person name="Henrissat B."/>
            <person name="Hibbett D."/>
            <person name="Martinez A.T."/>
            <person name="Grigoriev I.V."/>
        </authorList>
    </citation>
    <scope>NUCLEOTIDE SEQUENCE</scope>
    <source>
        <strain evidence="3">MF-IS2</strain>
    </source>
</reference>
<gene>
    <name evidence="3" type="ORF">P691DRAFT_774475</name>
</gene>
<comment type="caution">
    <text evidence="3">The sequence shown here is derived from an EMBL/GenBank/DDBJ whole genome shotgun (WGS) entry which is preliminary data.</text>
</comment>
<dbReference type="Proteomes" id="UP000807342">
    <property type="component" value="Unassembled WGS sequence"/>
</dbReference>
<keyword evidence="2" id="KW-0812">Transmembrane</keyword>
<protein>
    <submittedName>
        <fullName evidence="3">Uncharacterized protein</fullName>
    </submittedName>
</protein>